<feature type="transmembrane region" description="Helical" evidence="2">
    <location>
        <begin position="72"/>
        <end position="94"/>
    </location>
</feature>
<gene>
    <name evidence="3" type="ORF">BGZ65_007840</name>
</gene>
<evidence type="ECO:0000256" key="1">
    <source>
        <dbReference type="SAM" id="MobiDB-lite"/>
    </source>
</evidence>
<feature type="compositionally biased region" description="Basic and acidic residues" evidence="1">
    <location>
        <begin position="279"/>
        <end position="290"/>
    </location>
</feature>
<proteinExistence type="predicted"/>
<name>A0A9P6JGY7_9FUNG</name>
<keyword evidence="2" id="KW-0472">Membrane</keyword>
<organism evidence="3 4">
    <name type="scientific">Modicella reniformis</name>
    <dbReference type="NCBI Taxonomy" id="1440133"/>
    <lineage>
        <taxon>Eukaryota</taxon>
        <taxon>Fungi</taxon>
        <taxon>Fungi incertae sedis</taxon>
        <taxon>Mucoromycota</taxon>
        <taxon>Mortierellomycotina</taxon>
        <taxon>Mortierellomycetes</taxon>
        <taxon>Mortierellales</taxon>
        <taxon>Mortierellaceae</taxon>
        <taxon>Modicella</taxon>
    </lineage>
</organism>
<dbReference type="SUPFAM" id="SSF81665">
    <property type="entry name" value="Calcium ATPase, transmembrane domain M"/>
    <property type="match status" value="1"/>
</dbReference>
<dbReference type="AlphaFoldDB" id="A0A9P6JGY7"/>
<feature type="compositionally biased region" description="Low complexity" evidence="1">
    <location>
        <begin position="297"/>
        <end position="308"/>
    </location>
</feature>
<dbReference type="InterPro" id="IPR023298">
    <property type="entry name" value="ATPase_P-typ_TM_dom_sf"/>
</dbReference>
<keyword evidence="2" id="KW-0812">Transmembrane</keyword>
<evidence type="ECO:0000256" key="2">
    <source>
        <dbReference type="SAM" id="Phobius"/>
    </source>
</evidence>
<feature type="transmembrane region" description="Helical" evidence="2">
    <location>
        <begin position="5"/>
        <end position="26"/>
    </location>
</feature>
<keyword evidence="4" id="KW-1185">Reference proteome</keyword>
<comment type="caution">
    <text evidence="3">The sequence shown here is derived from an EMBL/GenBank/DDBJ whole genome shotgun (WGS) entry which is preliminary data.</text>
</comment>
<reference evidence="3" key="1">
    <citation type="journal article" date="2020" name="Fungal Divers.">
        <title>Resolving the Mortierellaceae phylogeny through synthesis of multi-gene phylogenetics and phylogenomics.</title>
        <authorList>
            <person name="Vandepol N."/>
            <person name="Liber J."/>
            <person name="Desiro A."/>
            <person name="Na H."/>
            <person name="Kennedy M."/>
            <person name="Barry K."/>
            <person name="Grigoriev I.V."/>
            <person name="Miller A.N."/>
            <person name="O'Donnell K."/>
            <person name="Stajich J.E."/>
            <person name="Bonito G."/>
        </authorList>
    </citation>
    <scope>NUCLEOTIDE SEQUENCE</scope>
    <source>
        <strain evidence="3">MES-2147</strain>
    </source>
</reference>
<dbReference type="EMBL" id="JAAAHW010004262">
    <property type="protein sequence ID" value="KAF9976433.1"/>
    <property type="molecule type" value="Genomic_DNA"/>
</dbReference>
<sequence length="320" mass="36303">MRSYALYRITSTVHFLIFFFIVVMVYDWALPARLLILICILNDLATLVIAVDNAQLSPHPDKWRIGQLITMSMVLGLCLTALSFAHFFTFWKHFGYEPLQVTTTTNYEDRKLESIMYLHISSAPHFVIFSTRLTGYFWENLPSPLFAAVIIGTQVVALLMVVVGGKLTPRVPFTQALVVLLISLVYFVLLDVVKVQLFKRWSFELTARLVPTPARRRKLEEKKKRKVQQDRVWKSIDQVRSMGLKIKVLEVMSESRLSLGEEQESPQHEKEQQQQQRENPIKEEECKTVEAADPMQGTSSSSSSSGTGSDKEGGGGTVGM</sequence>
<accession>A0A9P6JGY7</accession>
<dbReference type="Gene3D" id="1.20.1110.10">
    <property type="entry name" value="Calcium-transporting ATPase, transmembrane domain"/>
    <property type="match status" value="1"/>
</dbReference>
<keyword evidence="2" id="KW-1133">Transmembrane helix</keyword>
<feature type="region of interest" description="Disordered" evidence="1">
    <location>
        <begin position="257"/>
        <end position="320"/>
    </location>
</feature>
<evidence type="ECO:0000313" key="3">
    <source>
        <dbReference type="EMBL" id="KAF9976433.1"/>
    </source>
</evidence>
<dbReference type="Proteomes" id="UP000749646">
    <property type="component" value="Unassembled WGS sequence"/>
</dbReference>
<feature type="transmembrane region" description="Helical" evidence="2">
    <location>
        <begin position="173"/>
        <end position="193"/>
    </location>
</feature>
<dbReference type="PANTHER" id="PTHR42861">
    <property type="entry name" value="CALCIUM-TRANSPORTING ATPASE"/>
    <property type="match status" value="1"/>
</dbReference>
<dbReference type="OrthoDB" id="116380at2759"/>
<feature type="transmembrane region" description="Helical" evidence="2">
    <location>
        <begin position="145"/>
        <end position="167"/>
    </location>
</feature>
<protein>
    <submittedName>
        <fullName evidence="3">Uncharacterized protein</fullName>
    </submittedName>
</protein>
<evidence type="ECO:0000313" key="4">
    <source>
        <dbReference type="Proteomes" id="UP000749646"/>
    </source>
</evidence>
<feature type="transmembrane region" description="Helical" evidence="2">
    <location>
        <begin position="32"/>
        <end position="51"/>
    </location>
</feature>